<feature type="region of interest" description="Disordered" evidence="1">
    <location>
        <begin position="123"/>
        <end position="248"/>
    </location>
</feature>
<dbReference type="InterPro" id="IPR003646">
    <property type="entry name" value="SH3-like_bac-type"/>
</dbReference>
<dbReference type="Gene3D" id="2.30.30.40">
    <property type="entry name" value="SH3 Domains"/>
    <property type="match status" value="1"/>
</dbReference>
<feature type="domain" description="SH3b" evidence="2">
    <location>
        <begin position="308"/>
        <end position="361"/>
    </location>
</feature>
<evidence type="ECO:0000259" key="2">
    <source>
        <dbReference type="Pfam" id="PF08239"/>
    </source>
</evidence>
<feature type="compositionally biased region" description="Low complexity" evidence="1">
    <location>
        <begin position="201"/>
        <end position="216"/>
    </location>
</feature>
<comment type="caution">
    <text evidence="3">The sequence shown here is derived from an EMBL/GenBank/DDBJ whole genome shotgun (WGS) entry which is preliminary data.</text>
</comment>
<organism evidence="3 4">
    <name type="scientific">Pseudaestuariivita atlantica</name>
    <dbReference type="NCBI Taxonomy" id="1317121"/>
    <lineage>
        <taxon>Bacteria</taxon>
        <taxon>Pseudomonadati</taxon>
        <taxon>Pseudomonadota</taxon>
        <taxon>Alphaproteobacteria</taxon>
        <taxon>Rhodobacterales</taxon>
        <taxon>Paracoccaceae</taxon>
        <taxon>Pseudaestuariivita</taxon>
    </lineage>
</organism>
<name>A0A0L1JTM3_9RHOB</name>
<feature type="region of interest" description="Disordered" evidence="1">
    <location>
        <begin position="87"/>
        <end position="108"/>
    </location>
</feature>
<feature type="compositionally biased region" description="Pro residues" evidence="1">
    <location>
        <begin position="236"/>
        <end position="245"/>
    </location>
</feature>
<evidence type="ECO:0000313" key="3">
    <source>
        <dbReference type="EMBL" id="KNG95124.1"/>
    </source>
</evidence>
<feature type="region of interest" description="Disordered" evidence="1">
    <location>
        <begin position="264"/>
        <end position="283"/>
    </location>
</feature>
<dbReference type="Pfam" id="PF08239">
    <property type="entry name" value="SH3_3"/>
    <property type="match status" value="1"/>
</dbReference>
<evidence type="ECO:0000313" key="4">
    <source>
        <dbReference type="Proteomes" id="UP000036938"/>
    </source>
</evidence>
<sequence>MFIGLSLYVAVTQGAPEIVFANPVDTMPAEELVRTDVAVFSGVPRALARPSPPPDAVIRHAAQRVRAPELARGDVAVERASWPRPALPAPSLFAAGPPRPAPEAPGRMSSVMQGNVMAAPRALPRDARPGDIGLPEARRLPGITAPQAPDGNGPALAAGLDPLQTVTRPESGPRLVPLRPGAWRPDATGPAARPDLPDPAMPQVAAAAPDASAKPAPDAPHRRPEPQAQATGIFGDPPPSRPAPLPGTRLLAALGGLLAAPVADASGPVPPEQALPERAARPARARPVLADRAADSPAIIPATINGDRVYVRPAPSLSATPLTQVNRDTAVLVFGQWGRWVRARVMAPDGPTDGWVWDSYVTPTPPPD</sequence>
<accession>A0A0L1JTM3</accession>
<proteinExistence type="predicted"/>
<evidence type="ECO:0000256" key="1">
    <source>
        <dbReference type="SAM" id="MobiDB-lite"/>
    </source>
</evidence>
<reference evidence="3 4" key="1">
    <citation type="journal article" date="2015" name="Int. J. Syst. Evol. Microbiol.">
        <title>Aestuariivita atlantica sp. nov., isolated from deep sea sediment of the Atlantic Ocean.</title>
        <authorList>
            <person name="Li G."/>
            <person name="Lai Q."/>
            <person name="Du Y."/>
            <person name="Liu X."/>
            <person name="Sun F."/>
            <person name="Shao Z."/>
        </authorList>
    </citation>
    <scope>NUCLEOTIDE SEQUENCE [LARGE SCALE GENOMIC DNA]</scope>
    <source>
        <strain evidence="3 4">22II-S11-z3</strain>
    </source>
</reference>
<dbReference type="AlphaFoldDB" id="A0A0L1JTM3"/>
<dbReference type="EMBL" id="AQQZ01000001">
    <property type="protein sequence ID" value="KNG95124.1"/>
    <property type="molecule type" value="Genomic_DNA"/>
</dbReference>
<keyword evidence="4" id="KW-1185">Reference proteome</keyword>
<gene>
    <name evidence="3" type="ORF">ATO11_00255</name>
</gene>
<dbReference type="STRING" id="1317121.ATO11_00255"/>
<dbReference type="Proteomes" id="UP000036938">
    <property type="component" value="Unassembled WGS sequence"/>
</dbReference>
<protein>
    <recommendedName>
        <fullName evidence="2">SH3b domain-containing protein</fullName>
    </recommendedName>
</protein>